<dbReference type="GO" id="GO:0046872">
    <property type="term" value="F:metal ion binding"/>
    <property type="evidence" value="ECO:0007669"/>
    <property type="project" value="UniProtKB-KW"/>
</dbReference>
<dbReference type="SUPFAM" id="SSF53448">
    <property type="entry name" value="Nucleotide-diphospho-sugar transferases"/>
    <property type="match status" value="1"/>
</dbReference>
<dbReference type="InterPro" id="IPR011009">
    <property type="entry name" value="Kinase-like_dom_sf"/>
</dbReference>
<dbReference type="AlphaFoldDB" id="A0A6C0DQM0"/>
<dbReference type="GO" id="GO:0003824">
    <property type="term" value="F:catalytic activity"/>
    <property type="evidence" value="ECO:0007669"/>
    <property type="project" value="UniProtKB-ARBA"/>
</dbReference>
<evidence type="ECO:0000256" key="2">
    <source>
        <dbReference type="ARBA" id="ARBA00022723"/>
    </source>
</evidence>
<evidence type="ECO:0000313" key="6">
    <source>
        <dbReference type="EMBL" id="QHT17875.1"/>
    </source>
</evidence>
<dbReference type="Gene3D" id="3.90.1200.10">
    <property type="match status" value="1"/>
</dbReference>
<reference evidence="6" key="1">
    <citation type="journal article" date="2020" name="Nature">
        <title>Giant virus diversity and host interactions through global metagenomics.</title>
        <authorList>
            <person name="Schulz F."/>
            <person name="Roux S."/>
            <person name="Paez-Espino D."/>
            <person name="Jungbluth S."/>
            <person name="Walsh D.A."/>
            <person name="Denef V.J."/>
            <person name="McMahon K.D."/>
            <person name="Konstantinidis K.T."/>
            <person name="Eloe-Fadrosh E.A."/>
            <person name="Kyrpides N.C."/>
            <person name="Woyke T."/>
        </authorList>
    </citation>
    <scope>NUCLEOTIDE SEQUENCE</scope>
    <source>
        <strain evidence="6">GVMAG-M-3300023174-3</strain>
    </source>
</reference>
<dbReference type="InterPro" id="IPR041492">
    <property type="entry name" value="HAD_2"/>
</dbReference>
<dbReference type="SUPFAM" id="SSF56784">
    <property type="entry name" value="HAD-like"/>
    <property type="match status" value="1"/>
</dbReference>
<dbReference type="SFLD" id="SFLDG01129">
    <property type="entry name" value="C1.5:_HAD__Beta-PGM__Phosphata"/>
    <property type="match status" value="1"/>
</dbReference>
<keyword evidence="3" id="KW-0460">Magnesium</keyword>
<dbReference type="InterPro" id="IPR051600">
    <property type="entry name" value="Beta-PGM-like"/>
</dbReference>
<dbReference type="InterPro" id="IPR029044">
    <property type="entry name" value="Nucleotide-diphossugar_trans"/>
</dbReference>
<dbReference type="PANTHER" id="PTHR46193:SF18">
    <property type="entry name" value="HEXITOL PHOSPHATASE B"/>
    <property type="match status" value="1"/>
</dbReference>
<dbReference type="Gene3D" id="3.40.50.1000">
    <property type="entry name" value="HAD superfamily/HAD-like"/>
    <property type="match status" value="1"/>
</dbReference>
<evidence type="ECO:0000259" key="5">
    <source>
        <dbReference type="SMART" id="SM00587"/>
    </source>
</evidence>
<proteinExistence type="predicted"/>
<comment type="cofactor">
    <cofactor evidence="1">
        <name>Mg(2+)</name>
        <dbReference type="ChEBI" id="CHEBI:18420"/>
    </cofactor>
</comment>
<dbReference type="SFLD" id="SFLDS00003">
    <property type="entry name" value="Haloacid_Dehalogenase"/>
    <property type="match status" value="1"/>
</dbReference>
<evidence type="ECO:0000256" key="3">
    <source>
        <dbReference type="ARBA" id="ARBA00022842"/>
    </source>
</evidence>
<dbReference type="SUPFAM" id="SSF56112">
    <property type="entry name" value="Protein kinase-like (PK-like)"/>
    <property type="match status" value="1"/>
</dbReference>
<protein>
    <recommendedName>
        <fullName evidence="5">CHK kinase-like domain-containing protein</fullName>
    </recommendedName>
</protein>
<dbReference type="InterPro" id="IPR005835">
    <property type="entry name" value="NTP_transferase_dom"/>
</dbReference>
<name>A0A6C0DQM0_9ZZZZ</name>
<dbReference type="InterPro" id="IPR015897">
    <property type="entry name" value="CHK_kinase-like"/>
</dbReference>
<organism evidence="6">
    <name type="scientific">viral metagenome</name>
    <dbReference type="NCBI Taxonomy" id="1070528"/>
    <lineage>
        <taxon>unclassified sequences</taxon>
        <taxon>metagenomes</taxon>
        <taxon>organismal metagenomes</taxon>
    </lineage>
</organism>
<dbReference type="InterPro" id="IPR036412">
    <property type="entry name" value="HAD-like_sf"/>
</dbReference>
<evidence type="ECO:0000256" key="1">
    <source>
        <dbReference type="ARBA" id="ARBA00001946"/>
    </source>
</evidence>
<dbReference type="InterPro" id="IPR004119">
    <property type="entry name" value="EcKL"/>
</dbReference>
<dbReference type="InterPro" id="IPR023198">
    <property type="entry name" value="PGP-like_dom2"/>
</dbReference>
<sequence>MNIIIPLGGKGERFTKEGYTLPKAMIPIHGKPMIANVIDHLSIGADDNLVFIYNKCLDDYQFREDILGRYPSAILIRLDEQTKGAAETVYFGISTIFQKWPAHRIHSKTLLLDCDTIYTENIVDTFRNTEHSMVFYTEKINEPPIYSYIQMDASHTILDIAEKQKISNFANTGAYGFADIRELMTYCKYVIENNIVYNGEPYTSCVIHEMLGAGHRFMGSPCNPRSVFSIGTPLELRAYQDRSYAFLFDLDGTLVITDDIYFEVWHQILKTYEIDLSRDMFAKYIQGNNDHYVVSALLPNVSIDLHALSETKDAFFLKHVDKIRVVDGVLEFFKTIWGDGHKIAIVTNCNRGVAEAIVRNIGVDRYIEFILSADDCSQRKPLPDPYVTAMKKLDIPNSRSIIFEDSKTGILSGKSAYPKCLLGIETMYSHDELLSSGVDMSVPNYIGIDMQDLIQYAGLTSEKLEDYIRQSVDFVCASIHIDSDKLKGGYIADVLRVTLTQTNGDRVDCVLKLENPNETSLAQMATRLQLYQREYYFYENVAKYVKSIRIPKCISMVKNSDMQTVGVLLENLYATGNSVPNLNLNTSDINVSLKIIDHMAKFHAKFWNRPLQSGFPQLKTSMDPTFRPFCYDHICACWDAFVMKWERLLTPRQLELGLQVKNRFLDIQERLSLKNTTLVHGDIKSPNIFYDVDNDNEPIFLDWQHCMIGKGAQDLAFFIIESFDMDKLDLFYPIFKNYYYCKLMEYGVAQYSYDDYEQDLQDAFCYTPFFTAVWFGTVSYDDLIDKNFPFFFLQKLFGLLDKTLKN</sequence>
<dbReference type="SMART" id="SM00587">
    <property type="entry name" value="CHK"/>
    <property type="match status" value="1"/>
</dbReference>
<dbReference type="PANTHER" id="PTHR46193">
    <property type="entry name" value="6-PHOSPHOGLUCONATE PHOSPHATASE"/>
    <property type="match status" value="1"/>
</dbReference>
<feature type="domain" description="CHK kinase-like" evidence="5">
    <location>
        <begin position="567"/>
        <end position="748"/>
    </location>
</feature>
<dbReference type="Pfam" id="PF00483">
    <property type="entry name" value="NTP_transferase"/>
    <property type="match status" value="1"/>
</dbReference>
<dbReference type="Pfam" id="PF13419">
    <property type="entry name" value="HAD_2"/>
    <property type="match status" value="1"/>
</dbReference>
<evidence type="ECO:0000256" key="4">
    <source>
        <dbReference type="ARBA" id="ARBA00023277"/>
    </source>
</evidence>
<dbReference type="EMBL" id="MN739646">
    <property type="protein sequence ID" value="QHT17875.1"/>
    <property type="molecule type" value="Genomic_DNA"/>
</dbReference>
<dbReference type="InterPro" id="IPR023214">
    <property type="entry name" value="HAD_sf"/>
</dbReference>
<dbReference type="Pfam" id="PF02958">
    <property type="entry name" value="EcKL"/>
    <property type="match status" value="1"/>
</dbReference>
<keyword evidence="4" id="KW-0119">Carbohydrate metabolism</keyword>
<dbReference type="Gene3D" id="3.90.550.10">
    <property type="entry name" value="Spore Coat Polysaccharide Biosynthesis Protein SpsA, Chain A"/>
    <property type="match status" value="1"/>
</dbReference>
<keyword evidence="2" id="KW-0479">Metal-binding</keyword>
<accession>A0A6C0DQM0</accession>
<dbReference type="Gene3D" id="1.10.150.240">
    <property type="entry name" value="Putative phosphatase, domain 2"/>
    <property type="match status" value="1"/>
</dbReference>